<dbReference type="PANTHER" id="PTHR32322:SF2">
    <property type="entry name" value="EAMA DOMAIN-CONTAINING PROTEIN"/>
    <property type="match status" value="1"/>
</dbReference>
<feature type="transmembrane region" description="Helical" evidence="6">
    <location>
        <begin position="274"/>
        <end position="292"/>
    </location>
</feature>
<dbReference type="InterPro" id="IPR037185">
    <property type="entry name" value="EmrE-like"/>
</dbReference>
<dbReference type="RefSeq" id="WP_127766964.1">
    <property type="nucleotide sequence ID" value="NZ_SADE01000003.1"/>
</dbReference>
<feature type="transmembrane region" description="Helical" evidence="6">
    <location>
        <begin position="102"/>
        <end position="119"/>
    </location>
</feature>
<evidence type="ECO:0000313" key="9">
    <source>
        <dbReference type="Proteomes" id="UP000287447"/>
    </source>
</evidence>
<keyword evidence="4 6" id="KW-1133">Transmembrane helix</keyword>
<dbReference type="SUPFAM" id="SSF103481">
    <property type="entry name" value="Multidrug resistance efflux transporter EmrE"/>
    <property type="match status" value="2"/>
</dbReference>
<feature type="transmembrane region" description="Helical" evidence="6">
    <location>
        <begin position="71"/>
        <end position="90"/>
    </location>
</feature>
<evidence type="ECO:0000256" key="6">
    <source>
        <dbReference type="SAM" id="Phobius"/>
    </source>
</evidence>
<name>A0A3S2VNK0_9PROT</name>
<organism evidence="8 9">
    <name type="scientific">Hwanghaeella grinnelliae</name>
    <dbReference type="NCBI Taxonomy" id="2500179"/>
    <lineage>
        <taxon>Bacteria</taxon>
        <taxon>Pseudomonadati</taxon>
        <taxon>Pseudomonadota</taxon>
        <taxon>Alphaproteobacteria</taxon>
        <taxon>Rhodospirillales</taxon>
        <taxon>Rhodospirillaceae</taxon>
        <taxon>Hwanghaeella</taxon>
    </lineage>
</organism>
<dbReference type="Proteomes" id="UP000287447">
    <property type="component" value="Unassembled WGS sequence"/>
</dbReference>
<evidence type="ECO:0000259" key="7">
    <source>
        <dbReference type="Pfam" id="PF00892"/>
    </source>
</evidence>
<dbReference type="GO" id="GO:0016020">
    <property type="term" value="C:membrane"/>
    <property type="evidence" value="ECO:0007669"/>
    <property type="project" value="UniProtKB-SubCell"/>
</dbReference>
<feature type="transmembrane region" description="Helical" evidence="6">
    <location>
        <begin position="126"/>
        <end position="144"/>
    </location>
</feature>
<accession>A0A3S2VNK0</accession>
<dbReference type="InterPro" id="IPR000620">
    <property type="entry name" value="EamA_dom"/>
</dbReference>
<comment type="subcellular location">
    <subcellularLocation>
        <location evidence="1">Membrane</location>
        <topology evidence="1">Multi-pass membrane protein</topology>
    </subcellularLocation>
</comment>
<dbReference type="AlphaFoldDB" id="A0A3S2VNK0"/>
<feature type="transmembrane region" description="Helical" evidence="6">
    <location>
        <begin position="156"/>
        <end position="177"/>
    </location>
</feature>
<feature type="transmembrane region" description="Helical" evidence="6">
    <location>
        <begin position="39"/>
        <end position="59"/>
    </location>
</feature>
<feature type="transmembrane region" description="Helical" evidence="6">
    <location>
        <begin position="215"/>
        <end position="240"/>
    </location>
</feature>
<evidence type="ECO:0000256" key="2">
    <source>
        <dbReference type="ARBA" id="ARBA00007362"/>
    </source>
</evidence>
<dbReference type="Pfam" id="PF00892">
    <property type="entry name" value="EamA"/>
    <property type="match status" value="2"/>
</dbReference>
<feature type="transmembrane region" description="Helical" evidence="6">
    <location>
        <begin position="252"/>
        <end position="268"/>
    </location>
</feature>
<dbReference type="PANTHER" id="PTHR32322">
    <property type="entry name" value="INNER MEMBRANE TRANSPORTER"/>
    <property type="match status" value="1"/>
</dbReference>
<reference evidence="9" key="1">
    <citation type="submission" date="2019-01" db="EMBL/GenBank/DDBJ databases">
        <title>Gri0909 isolated from a small marine red alga.</title>
        <authorList>
            <person name="Kim J."/>
            <person name="Jeong S.E."/>
            <person name="Jeon C.O."/>
        </authorList>
    </citation>
    <scope>NUCLEOTIDE SEQUENCE [LARGE SCALE GENOMIC DNA]</scope>
    <source>
        <strain evidence="9">Gri0909</strain>
    </source>
</reference>
<evidence type="ECO:0000256" key="1">
    <source>
        <dbReference type="ARBA" id="ARBA00004141"/>
    </source>
</evidence>
<evidence type="ECO:0000256" key="3">
    <source>
        <dbReference type="ARBA" id="ARBA00022692"/>
    </source>
</evidence>
<dbReference type="InterPro" id="IPR050638">
    <property type="entry name" value="AA-Vitamin_Transporters"/>
</dbReference>
<protein>
    <submittedName>
        <fullName evidence="8">DMT family transporter</fullName>
    </submittedName>
</protein>
<keyword evidence="9" id="KW-1185">Reference proteome</keyword>
<feature type="domain" description="EamA" evidence="7">
    <location>
        <begin position="156"/>
        <end position="291"/>
    </location>
</feature>
<proteinExistence type="inferred from homology"/>
<feature type="transmembrane region" description="Helical" evidence="6">
    <location>
        <begin position="189"/>
        <end position="209"/>
    </location>
</feature>
<feature type="domain" description="EamA" evidence="7">
    <location>
        <begin position="10"/>
        <end position="141"/>
    </location>
</feature>
<feature type="transmembrane region" description="Helical" evidence="6">
    <location>
        <begin position="7"/>
        <end position="27"/>
    </location>
</feature>
<dbReference type="Gene3D" id="1.10.3730.20">
    <property type="match status" value="1"/>
</dbReference>
<dbReference type="OrthoDB" id="184388at2"/>
<sequence>MEKKDRIDAFGAAVLLGFSMLMGLNQVMIKLVNAGFSPVFQAGLRSACALIPVVLFALIMRRKLSVRDGSLLPGLFSGSLFAVEFMLLFTALEYTAVSRASIFMYTMPVWVAIGAHFLIPGEHLTPRRALGLVLAVLGVGVAMLDEPPSWTPNALLGDMMCIAGAMCWAGIALTARTTKLSKSSPEMQLTYQLVVSAPILLAAALYIGNPIREPTAVILGLFAFQVLVVVSIGFLCWFAILRIYPASDMTSFSFLAPVFGVLASWVILDEKLSLSIVLALVMVGAGIFLISWRRKVPLVVPKSQQPDQ</sequence>
<evidence type="ECO:0000256" key="4">
    <source>
        <dbReference type="ARBA" id="ARBA00022989"/>
    </source>
</evidence>
<dbReference type="EMBL" id="SADE01000003">
    <property type="protein sequence ID" value="RVU34798.1"/>
    <property type="molecule type" value="Genomic_DNA"/>
</dbReference>
<keyword evidence="3 6" id="KW-0812">Transmembrane</keyword>
<comment type="similarity">
    <text evidence="2">Belongs to the EamA transporter family.</text>
</comment>
<evidence type="ECO:0000256" key="5">
    <source>
        <dbReference type="ARBA" id="ARBA00023136"/>
    </source>
</evidence>
<keyword evidence="5 6" id="KW-0472">Membrane</keyword>
<comment type="caution">
    <text evidence="8">The sequence shown here is derived from an EMBL/GenBank/DDBJ whole genome shotgun (WGS) entry which is preliminary data.</text>
</comment>
<evidence type="ECO:0000313" key="8">
    <source>
        <dbReference type="EMBL" id="RVU34798.1"/>
    </source>
</evidence>
<gene>
    <name evidence="8" type="ORF">EOI86_18300</name>
</gene>